<reference evidence="1" key="1">
    <citation type="submission" date="2020-08" db="EMBL/GenBank/DDBJ databases">
        <authorList>
            <person name="Hu Y."/>
            <person name="Nguyen S.V."/>
            <person name="Li F."/>
            <person name="Fanning S."/>
        </authorList>
    </citation>
    <scope>NUCLEOTIDE SEQUENCE</scope>
    <source>
        <strain evidence="1">SYSU D8009</strain>
    </source>
</reference>
<dbReference type="Proteomes" id="UP000600101">
    <property type="component" value="Unassembled WGS sequence"/>
</dbReference>
<name>A0A9X0QV76_9PROT</name>
<organism evidence="1 2">
    <name type="scientific">Siccirubricoccus deserti</name>
    <dbReference type="NCBI Taxonomy" id="2013562"/>
    <lineage>
        <taxon>Bacteria</taxon>
        <taxon>Pseudomonadati</taxon>
        <taxon>Pseudomonadota</taxon>
        <taxon>Alphaproteobacteria</taxon>
        <taxon>Acetobacterales</taxon>
        <taxon>Roseomonadaceae</taxon>
        <taxon>Siccirubricoccus</taxon>
    </lineage>
</organism>
<accession>A0A9X0QV76</accession>
<gene>
    <name evidence="1" type="ORF">H7965_03700</name>
</gene>
<dbReference type="EMBL" id="JACOMF010000003">
    <property type="protein sequence ID" value="MBC4014419.1"/>
    <property type="molecule type" value="Genomic_DNA"/>
</dbReference>
<sequence>MPGQDGFVDELYATVLAGTGQESGGASGQGYICLEWPGLPIEAGDFANALTGENPGGSPAALEAFSTLVDEVPALAPLYTETGVSLESVYGMILMATVTGGGAVAQAFVGAREKFESLLRGSVENALDMYHPSYAQPRTWADPAGAGGWVKVEIGGGVPAPPPPPILHTLPIGLTKAAWRFSGETPPVVVRPKPEVMLRPKPAASLSVTTALRPGLAARARAAPLAAAPQATLVKSVARLPPALQATRLSTATLRPAALPTAMAAPSSATMRAAVQPEVLRKLGTVVAQKPPPIRAPVEQPTGSTGLKATLQMMQIGIKRPWFDPLVMRLPGWSLEGIPSGFFSNGQPDADPGLCPLVPTSIIAIRDVRITGSWTDADRTAAGKAVTGGAQASRQAAFGPFTLAAGGRVQGRFDGSTLTIPGMQIIAWVCSRMPMLPP</sequence>
<comment type="caution">
    <text evidence="1">The sequence shown here is derived from an EMBL/GenBank/DDBJ whole genome shotgun (WGS) entry which is preliminary data.</text>
</comment>
<keyword evidence="2" id="KW-1185">Reference proteome</keyword>
<evidence type="ECO:0000313" key="1">
    <source>
        <dbReference type="EMBL" id="MBC4014419.1"/>
    </source>
</evidence>
<evidence type="ECO:0000313" key="2">
    <source>
        <dbReference type="Proteomes" id="UP000600101"/>
    </source>
</evidence>
<dbReference type="RefSeq" id="WP_186769191.1">
    <property type="nucleotide sequence ID" value="NZ_JACOMF010000003.1"/>
</dbReference>
<proteinExistence type="predicted"/>
<dbReference type="AlphaFoldDB" id="A0A9X0QV76"/>
<protein>
    <submittedName>
        <fullName evidence="1">Uncharacterized protein</fullName>
    </submittedName>
</protein>